<evidence type="ECO:0000313" key="3">
    <source>
        <dbReference type="Proteomes" id="UP000219281"/>
    </source>
</evidence>
<dbReference type="AlphaFoldDB" id="A0A286A9A8"/>
<sequence>MRKLFNFSLVILTVLMANVAKADDMELLVKVAKENSKWVSFITNDAKEFDVTLYAADDEILYQDHIKTIGNKFQTYDLSSLPEGAYQLKMESSSKVVTYQIAINAGNAVLSQPTVVEIKRPLLVKENNMVTLDLNGVCAGQVEMVIYNEYNEKLHDDVYSSDSKVAKKFDVSKTMSKELTFVIRSAGQEYSETIRL</sequence>
<protein>
    <recommendedName>
        <fullName evidence="4">Por secretion system C-terminal sorting domain-containing protein</fullName>
    </recommendedName>
</protein>
<accession>A0A286A9A8</accession>
<evidence type="ECO:0000256" key="1">
    <source>
        <dbReference type="SAM" id="SignalP"/>
    </source>
</evidence>
<feature type="chain" id="PRO_5012990359" description="Por secretion system C-terminal sorting domain-containing protein" evidence="1">
    <location>
        <begin position="23"/>
        <end position="196"/>
    </location>
</feature>
<keyword evidence="3" id="KW-1185">Reference proteome</keyword>
<gene>
    <name evidence="2" type="ORF">SAMN06297358_3039</name>
</gene>
<name>A0A286A9A8_9SPHI</name>
<organism evidence="2 3">
    <name type="scientific">Pedobacter xixiisoli</name>
    <dbReference type="NCBI Taxonomy" id="1476464"/>
    <lineage>
        <taxon>Bacteria</taxon>
        <taxon>Pseudomonadati</taxon>
        <taxon>Bacteroidota</taxon>
        <taxon>Sphingobacteriia</taxon>
        <taxon>Sphingobacteriales</taxon>
        <taxon>Sphingobacteriaceae</taxon>
        <taxon>Pedobacter</taxon>
    </lineage>
</organism>
<dbReference type="Proteomes" id="UP000219281">
    <property type="component" value="Unassembled WGS sequence"/>
</dbReference>
<dbReference type="RefSeq" id="WP_097132854.1">
    <property type="nucleotide sequence ID" value="NZ_OCMT01000003.1"/>
</dbReference>
<dbReference type="OrthoDB" id="978867at2"/>
<keyword evidence="1" id="KW-0732">Signal</keyword>
<dbReference type="EMBL" id="OCMT01000003">
    <property type="protein sequence ID" value="SOD18500.1"/>
    <property type="molecule type" value="Genomic_DNA"/>
</dbReference>
<evidence type="ECO:0008006" key="4">
    <source>
        <dbReference type="Google" id="ProtNLM"/>
    </source>
</evidence>
<feature type="signal peptide" evidence="1">
    <location>
        <begin position="1"/>
        <end position="22"/>
    </location>
</feature>
<proteinExistence type="predicted"/>
<reference evidence="3" key="1">
    <citation type="submission" date="2017-09" db="EMBL/GenBank/DDBJ databases">
        <authorList>
            <person name="Varghese N."/>
            <person name="Submissions S."/>
        </authorList>
    </citation>
    <scope>NUCLEOTIDE SEQUENCE [LARGE SCALE GENOMIC DNA]</scope>
    <source>
        <strain evidence="3">CGMCC 1.12803</strain>
    </source>
</reference>
<evidence type="ECO:0000313" key="2">
    <source>
        <dbReference type="EMBL" id="SOD18500.1"/>
    </source>
</evidence>